<organism evidence="2">
    <name type="scientific">Cacopsylla melanoneura</name>
    <dbReference type="NCBI Taxonomy" id="428564"/>
    <lineage>
        <taxon>Eukaryota</taxon>
        <taxon>Metazoa</taxon>
        <taxon>Ecdysozoa</taxon>
        <taxon>Arthropoda</taxon>
        <taxon>Hexapoda</taxon>
        <taxon>Insecta</taxon>
        <taxon>Pterygota</taxon>
        <taxon>Neoptera</taxon>
        <taxon>Paraneoptera</taxon>
        <taxon>Hemiptera</taxon>
        <taxon>Sternorrhyncha</taxon>
        <taxon>Psylloidea</taxon>
        <taxon>Psyllidae</taxon>
        <taxon>Psyllinae</taxon>
        <taxon>Cacopsylla</taxon>
    </lineage>
</organism>
<feature type="transmembrane region" description="Helical" evidence="1">
    <location>
        <begin position="21"/>
        <end position="43"/>
    </location>
</feature>
<dbReference type="EMBL" id="HBUF01335253">
    <property type="protein sequence ID" value="CAG6697901.1"/>
    <property type="molecule type" value="Transcribed_RNA"/>
</dbReference>
<proteinExistence type="predicted"/>
<protein>
    <submittedName>
        <fullName evidence="2">Uncharacterized protein</fullName>
    </submittedName>
</protein>
<name>A0A8D8U1P0_9HEMI</name>
<keyword evidence="1" id="KW-0472">Membrane</keyword>
<dbReference type="EMBL" id="HBUF01335252">
    <property type="protein sequence ID" value="CAG6697900.1"/>
    <property type="molecule type" value="Transcribed_RNA"/>
</dbReference>
<evidence type="ECO:0000256" key="1">
    <source>
        <dbReference type="SAM" id="Phobius"/>
    </source>
</evidence>
<accession>A0A8D8U1P0</accession>
<keyword evidence="1" id="KW-0812">Transmembrane</keyword>
<evidence type="ECO:0000313" key="2">
    <source>
        <dbReference type="EMBL" id="CAG6697899.1"/>
    </source>
</evidence>
<dbReference type="AlphaFoldDB" id="A0A8D8U1P0"/>
<reference evidence="2" key="1">
    <citation type="submission" date="2021-05" db="EMBL/GenBank/DDBJ databases">
        <authorList>
            <person name="Alioto T."/>
            <person name="Alioto T."/>
            <person name="Gomez Garrido J."/>
        </authorList>
    </citation>
    <scope>NUCLEOTIDE SEQUENCE</scope>
</reference>
<keyword evidence="1" id="KW-1133">Transmembrane helix</keyword>
<sequence>MRLFLPRFKQHFDSLFHPHTFTSLCLLFFQFFYVLFLPPTLLLSISLSLSSLPSLSLSLLSITIPISILHLFSFSHSLSPSSISLSLSYSIQSILGTTECSPCDEKIK</sequence>
<dbReference type="EMBL" id="HBUF01335251">
    <property type="protein sequence ID" value="CAG6697899.1"/>
    <property type="molecule type" value="Transcribed_RNA"/>
</dbReference>